<gene>
    <name evidence="1" type="ORF">GH808_00015</name>
</gene>
<sequence>MMKKYPVTVKTIKYKEYEIPAVVTVDRKSYFISEVKKEKHHFVFLAGESERSIPW</sequence>
<evidence type="ECO:0000313" key="1">
    <source>
        <dbReference type="EMBL" id="MBC3802827.1"/>
    </source>
</evidence>
<evidence type="ECO:0008006" key="3">
    <source>
        <dbReference type="Google" id="ProtNLM"/>
    </source>
</evidence>
<accession>A0ABR6WQC3</accession>
<evidence type="ECO:0000313" key="2">
    <source>
        <dbReference type="Proteomes" id="UP000603234"/>
    </source>
</evidence>
<comment type="caution">
    <text evidence="1">The sequence shown here is derived from an EMBL/GenBank/DDBJ whole genome shotgun (WGS) entry which is preliminary data.</text>
</comment>
<dbReference type="Proteomes" id="UP000603234">
    <property type="component" value="Unassembled WGS sequence"/>
</dbReference>
<protein>
    <recommendedName>
        <fullName evidence="3">Transposase</fullName>
    </recommendedName>
</protein>
<organism evidence="1 2">
    <name type="scientific">Acetobacterium fimetarium</name>
    <dbReference type="NCBI Taxonomy" id="52691"/>
    <lineage>
        <taxon>Bacteria</taxon>
        <taxon>Bacillati</taxon>
        <taxon>Bacillota</taxon>
        <taxon>Clostridia</taxon>
        <taxon>Eubacteriales</taxon>
        <taxon>Eubacteriaceae</taxon>
        <taxon>Acetobacterium</taxon>
    </lineage>
</organism>
<name>A0ABR6WQC3_9FIRM</name>
<reference evidence="1 2" key="1">
    <citation type="journal article" date="2020" name="mSystems">
        <title>Defining Genomic and Predicted Metabolic Features of the Acetobacterium Genus.</title>
        <authorList>
            <person name="Ross D.E."/>
            <person name="Marshall C.W."/>
            <person name="Gulliver D."/>
            <person name="May H.D."/>
            <person name="Norman R.S."/>
        </authorList>
    </citation>
    <scope>NUCLEOTIDE SEQUENCE [LARGE SCALE GENOMIC DNA]</scope>
    <source>
        <strain evidence="1 2">DSM 8238</strain>
    </source>
</reference>
<dbReference type="EMBL" id="WJBC01000001">
    <property type="protein sequence ID" value="MBC3802827.1"/>
    <property type="molecule type" value="Genomic_DNA"/>
</dbReference>
<keyword evidence="2" id="KW-1185">Reference proteome</keyword>
<dbReference type="RefSeq" id="WP_186840752.1">
    <property type="nucleotide sequence ID" value="NZ_WJBC01000001.1"/>
</dbReference>
<proteinExistence type="predicted"/>